<reference evidence="1 2" key="1">
    <citation type="submission" date="2013-01" db="EMBL/GenBank/DDBJ databases">
        <authorList>
            <person name="Harkins D.M."/>
            <person name="Durkin A.S."/>
            <person name="Brinkac L.M."/>
            <person name="Haft D.H."/>
            <person name="Selengut J.D."/>
            <person name="Sanka R."/>
            <person name="DePew J."/>
            <person name="Purushe J."/>
            <person name="Galloway R.L."/>
            <person name="Vinetz J.M."/>
            <person name="Sutton G.G."/>
            <person name="Nierman W.C."/>
            <person name="Fouts D.E."/>
        </authorList>
    </citation>
    <scope>NUCLEOTIDE SEQUENCE [LARGE SCALE GENOMIC DNA]</scope>
    <source>
        <strain evidence="1 2">79601</strain>
    </source>
</reference>
<accession>M6CR19</accession>
<name>M6CR19_9LEPT</name>
<gene>
    <name evidence="1" type="ORF">LEP1GSC194_0137</name>
</gene>
<sequence>MRNKEWIDCPSCGAKNSMLLKSNVTENYSVKGYGFLKITGLNGHFCKVCKDGIFTRKSQNHINSVVAEFKAKKDAQVTIVADLISVDQMAKKLKLSRQSIHKMMTDGKIRYVFVGGIRLPLKKQTLTHKQ</sequence>
<dbReference type="RefSeq" id="WP_020773853.1">
    <property type="nucleotide sequence ID" value="NZ_ANIK01000056.1"/>
</dbReference>
<comment type="caution">
    <text evidence="1">The sequence shown here is derived from an EMBL/GenBank/DDBJ whole genome shotgun (WGS) entry which is preliminary data.</text>
</comment>
<dbReference type="OrthoDB" id="335296at2"/>
<dbReference type="EMBL" id="ANIK01000056">
    <property type="protein sequence ID" value="EMJ94169.1"/>
    <property type="molecule type" value="Genomic_DNA"/>
</dbReference>
<evidence type="ECO:0000313" key="1">
    <source>
        <dbReference type="EMBL" id="EMJ94169.1"/>
    </source>
</evidence>
<protein>
    <recommendedName>
        <fullName evidence="3">YgiT-type zinc finger domain protein</fullName>
    </recommendedName>
</protein>
<evidence type="ECO:0008006" key="3">
    <source>
        <dbReference type="Google" id="ProtNLM"/>
    </source>
</evidence>
<dbReference type="Pfam" id="PF15731">
    <property type="entry name" value="MqsA_antitoxin"/>
    <property type="match status" value="1"/>
</dbReference>
<evidence type="ECO:0000313" key="2">
    <source>
        <dbReference type="Proteomes" id="UP000011988"/>
    </source>
</evidence>
<dbReference type="Gene3D" id="3.10.20.860">
    <property type="match status" value="1"/>
</dbReference>
<dbReference type="Proteomes" id="UP000011988">
    <property type="component" value="Unassembled WGS sequence"/>
</dbReference>
<proteinExistence type="predicted"/>
<organism evidence="1 2">
    <name type="scientific">Leptospira alstonii serovar Sichuan str. 79601</name>
    <dbReference type="NCBI Taxonomy" id="1218565"/>
    <lineage>
        <taxon>Bacteria</taxon>
        <taxon>Pseudomonadati</taxon>
        <taxon>Spirochaetota</taxon>
        <taxon>Spirochaetia</taxon>
        <taxon>Leptospirales</taxon>
        <taxon>Leptospiraceae</taxon>
        <taxon>Leptospira</taxon>
    </lineage>
</organism>
<dbReference type="PATRIC" id="fig|1218565.3.peg.2651"/>
<dbReference type="InterPro" id="IPR032758">
    <property type="entry name" value="MqsA/HigA-2"/>
</dbReference>
<dbReference type="AlphaFoldDB" id="M6CR19"/>